<feature type="domain" description="AMP-binding enzyme C-terminal" evidence="10">
    <location>
        <begin position="423"/>
        <end position="498"/>
    </location>
</feature>
<dbReference type="InterPro" id="IPR000873">
    <property type="entry name" value="AMP-dep_synth/lig_dom"/>
</dbReference>
<evidence type="ECO:0000256" key="2">
    <source>
        <dbReference type="ARBA" id="ARBA00022598"/>
    </source>
</evidence>
<evidence type="ECO:0000256" key="3">
    <source>
        <dbReference type="ARBA" id="ARBA00026121"/>
    </source>
</evidence>
<dbReference type="PATRIC" id="fig|1232724.3.peg.199"/>
<evidence type="ECO:0000256" key="5">
    <source>
        <dbReference type="ARBA" id="ARBA00069710"/>
    </source>
</evidence>
<dbReference type="InterPro" id="IPR045851">
    <property type="entry name" value="AMP-bd_C_sf"/>
</dbReference>
<feature type="domain" description="AMP-dependent synthetase/ligase" evidence="9">
    <location>
        <begin position="18"/>
        <end position="375"/>
    </location>
</feature>
<dbReference type="PANTHER" id="PTHR43767:SF1">
    <property type="entry name" value="NONRIBOSOMAL PEPTIDE SYNTHASE PES1 (EUROFUNG)-RELATED"/>
    <property type="match status" value="1"/>
</dbReference>
<dbReference type="InterPro" id="IPR020845">
    <property type="entry name" value="AMP-binding_CS"/>
</dbReference>
<evidence type="ECO:0000259" key="10">
    <source>
        <dbReference type="Pfam" id="PF13193"/>
    </source>
</evidence>
<dbReference type="EC" id="6.2.1.3" evidence="3"/>
<evidence type="ECO:0000256" key="6">
    <source>
        <dbReference type="ARBA" id="ARBA00076959"/>
    </source>
</evidence>
<dbReference type="EMBL" id="CP002275">
    <property type="protein sequence ID" value="AFS12177.1"/>
    <property type="molecule type" value="Genomic_DNA"/>
</dbReference>
<dbReference type="HOGENOM" id="CLU_000022_59_0_11"/>
<dbReference type="FunFam" id="3.30.300.30:FF:000008">
    <property type="entry name" value="2,3-dihydroxybenzoate-AMP ligase"/>
    <property type="match status" value="1"/>
</dbReference>
<comment type="catalytic activity">
    <reaction evidence="4">
        <text>a long-chain fatty acid + ATP + CoA = a long-chain fatty acyl-CoA + AMP + diphosphate</text>
        <dbReference type="Rhea" id="RHEA:15421"/>
        <dbReference type="ChEBI" id="CHEBI:30616"/>
        <dbReference type="ChEBI" id="CHEBI:33019"/>
        <dbReference type="ChEBI" id="CHEBI:57287"/>
        <dbReference type="ChEBI" id="CHEBI:57560"/>
        <dbReference type="ChEBI" id="CHEBI:83139"/>
        <dbReference type="ChEBI" id="CHEBI:456215"/>
        <dbReference type="EC" id="6.2.1.3"/>
    </reaction>
</comment>
<accession>J9WCJ6</accession>
<dbReference type="InterPro" id="IPR042099">
    <property type="entry name" value="ANL_N_sf"/>
</dbReference>
<evidence type="ECO:0000256" key="1">
    <source>
        <dbReference type="ARBA" id="ARBA00006432"/>
    </source>
</evidence>
<name>J9WCJ6_MYCIP</name>
<proteinExistence type="inferred from homology"/>
<dbReference type="SUPFAM" id="SSF56801">
    <property type="entry name" value="Acetyl-CoA synthetase-like"/>
    <property type="match status" value="1"/>
</dbReference>
<dbReference type="Proteomes" id="UP000007329">
    <property type="component" value="Chromosome"/>
</dbReference>
<comment type="similarity">
    <text evidence="1">Belongs to the ATP-dependent AMP-binding enzyme family.</text>
</comment>
<evidence type="ECO:0000256" key="8">
    <source>
        <dbReference type="ARBA" id="ARBA00083882"/>
    </source>
</evidence>
<dbReference type="InterPro" id="IPR050237">
    <property type="entry name" value="ATP-dep_AMP-bd_enzyme"/>
</dbReference>
<evidence type="ECO:0000313" key="12">
    <source>
        <dbReference type="Proteomes" id="UP000007329"/>
    </source>
</evidence>
<dbReference type="InterPro" id="IPR025110">
    <property type="entry name" value="AMP-bd_C"/>
</dbReference>
<dbReference type="Gene3D" id="3.30.300.30">
    <property type="match status" value="1"/>
</dbReference>
<evidence type="ECO:0000259" key="9">
    <source>
        <dbReference type="Pfam" id="PF00501"/>
    </source>
</evidence>
<dbReference type="GO" id="GO:0004467">
    <property type="term" value="F:long-chain fatty acid-CoA ligase activity"/>
    <property type="evidence" value="ECO:0007669"/>
    <property type="project" value="UniProtKB-EC"/>
</dbReference>
<keyword evidence="2 11" id="KW-0436">Ligase</keyword>
<evidence type="ECO:0000256" key="7">
    <source>
        <dbReference type="ARBA" id="ARBA00080667"/>
    </source>
</evidence>
<reference evidence="11 12" key="2">
    <citation type="journal article" date="2012" name="Nucleic Acids Res.">
        <title>Massive gene acquisitions in Mycobacterium indicus pranii provide a perspective on mycobacterial evolution.</title>
        <authorList>
            <person name="Saini V."/>
            <person name="Raghuvanshi S."/>
            <person name="Khurana J.P."/>
            <person name="Ahmed N."/>
            <person name="Hasnain S.E."/>
            <person name="Tyagi A.K."/>
            <person name="Tyagi A.K."/>
        </authorList>
    </citation>
    <scope>NUCLEOTIDE SEQUENCE [LARGE SCALE GENOMIC DNA]</scope>
    <source>
        <strain evidence="12">DSM 45239 / MTCC 9506</strain>
    </source>
</reference>
<protein>
    <recommendedName>
        <fullName evidence="5">Long-chain-fatty-acid--CoA ligase FadD13</fullName>
        <ecNumber evidence="3">6.2.1.3</ecNumber>
    </recommendedName>
    <alternativeName>
        <fullName evidence="6">Fatty acyl-CoA ligase</fullName>
    </alternativeName>
    <alternativeName>
        <fullName evidence="8">Fatty acyl-CoA synthetase</fullName>
    </alternativeName>
    <alternativeName>
        <fullName evidence="7">Very-long-chain fatty-acyl-CoA synthetase</fullName>
    </alternativeName>
</protein>
<evidence type="ECO:0000256" key="4">
    <source>
        <dbReference type="ARBA" id="ARBA00036813"/>
    </source>
</evidence>
<reference evidence="11 12" key="1">
    <citation type="journal article" date="2007" name="PLoS ONE">
        <title>Molecular analysis of a leprosy immunotherapeutic bacillus provides insights into Mycobacterium evolution.</title>
        <authorList>
            <person name="Ahmed N."/>
            <person name="Saini V."/>
            <person name="Raghuvanshi S."/>
            <person name="Khurana J.P."/>
            <person name="Tyagi A.K."/>
            <person name="Tyagi A.K."/>
            <person name="Hasnain S.E."/>
        </authorList>
    </citation>
    <scope>NUCLEOTIDE SEQUENCE [LARGE SCALE GENOMIC DNA]</scope>
    <source>
        <strain evidence="11">MTCC 9506</strain>
    </source>
</reference>
<evidence type="ECO:0000313" key="11">
    <source>
        <dbReference type="EMBL" id="AFS12177.1"/>
    </source>
</evidence>
<dbReference type="PANTHER" id="PTHR43767">
    <property type="entry name" value="LONG-CHAIN-FATTY-ACID--COA LIGASE"/>
    <property type="match status" value="1"/>
</dbReference>
<dbReference type="Pfam" id="PF13193">
    <property type="entry name" value="AMP-binding_C"/>
    <property type="match status" value="1"/>
</dbReference>
<dbReference type="AlphaFoldDB" id="J9WCJ6"/>
<gene>
    <name evidence="11" type="ORF">MIP_00267</name>
</gene>
<sequence length="534" mass="57061">MMTMPSRTFRFPVSDWVAHHASVRPHAIALASADTGERVSWAQLEQQVGLAAAALLAHGLRPGDRIAVVADNAPRAFVLQFAAMRAGVVMVPLNWRLVTAEMRHQCIDAAVSALTHDATWAEPARDVADAAGVQTILELETLTSAEPGNGLVPLPPQPHDPDDITHILYTSGTTGTPKGALVSHASMMWNAFNILTAAQVAAPDVNMLNPMPLFHAGGLNVLANPILMHGGQVTTMARWNPAAILAYIGDQTNGVTHLTTAPSLLQTLVEDPTFGTTDFGTMRKIVLGGGTTTPHLLRAFAAKGVALHPQYGGTETGPAALVLEEGLERALSGTCGKPVLHTAVRLVDPDTLTDVADDVVGEVWLKGPAVTPGYWNLPNEQYFVDGWFRTGDAARRDADGYFYIAGRYKDMYKSGGENVYAAEVENVLIDLPEVAEVAIIGVPDPKWGEVGLAVVVASPGADVTLDALHSACAGRIARYKYPKHLDVVAALPRNATGKVAKMALREHYHSAVPLRTDHESLVAHQKESHDVSRR</sequence>
<dbReference type="Pfam" id="PF00501">
    <property type="entry name" value="AMP-binding"/>
    <property type="match status" value="1"/>
</dbReference>
<dbReference type="Gene3D" id="3.40.50.12780">
    <property type="entry name" value="N-terminal domain of ligase-like"/>
    <property type="match status" value="1"/>
</dbReference>
<dbReference type="PROSITE" id="PS00455">
    <property type="entry name" value="AMP_BINDING"/>
    <property type="match status" value="1"/>
</dbReference>
<organism evidence="11 12">
    <name type="scientific">Mycobacterium indicus pranii (strain DSM 45239 / MTCC 9506)</name>
    <dbReference type="NCBI Taxonomy" id="1232724"/>
    <lineage>
        <taxon>Bacteria</taxon>
        <taxon>Bacillati</taxon>
        <taxon>Actinomycetota</taxon>
        <taxon>Actinomycetes</taxon>
        <taxon>Mycobacteriales</taxon>
        <taxon>Mycobacteriaceae</taxon>
        <taxon>Mycobacterium</taxon>
        <taxon>Mycobacterium avium complex (MAC)</taxon>
    </lineage>
</organism>
<dbReference type="KEGG" id="mid:MIP_00267"/>